<dbReference type="OrthoDB" id="9787435at2"/>
<dbReference type="NCBIfam" id="TIGR02823">
    <property type="entry name" value="oxido_YhdH"/>
    <property type="match status" value="1"/>
</dbReference>
<evidence type="ECO:0000259" key="1">
    <source>
        <dbReference type="SMART" id="SM00829"/>
    </source>
</evidence>
<dbReference type="RefSeq" id="WP_141353093.1">
    <property type="nucleotide sequence ID" value="NZ_BJNV01000048.1"/>
</dbReference>
<keyword evidence="3" id="KW-1185">Reference proteome</keyword>
<dbReference type="Pfam" id="PF00107">
    <property type="entry name" value="ADH_zinc_N"/>
    <property type="match status" value="1"/>
</dbReference>
<dbReference type="EMBL" id="BJNV01000048">
    <property type="protein sequence ID" value="GEC96617.1"/>
    <property type="molecule type" value="Genomic_DNA"/>
</dbReference>
<dbReference type="InterPro" id="IPR020843">
    <property type="entry name" value="ER"/>
</dbReference>
<accession>A0A4Y4D007</accession>
<dbReference type="CDD" id="cd05280">
    <property type="entry name" value="MDR_yhdh_yhfp"/>
    <property type="match status" value="1"/>
</dbReference>
<dbReference type="InterPro" id="IPR013154">
    <property type="entry name" value="ADH-like_N"/>
</dbReference>
<dbReference type="AlphaFoldDB" id="A0A4Y4D007"/>
<protein>
    <submittedName>
        <fullName evidence="2">Putative quinone oxidoreductase YhfP</fullName>
    </submittedName>
</protein>
<dbReference type="InterPro" id="IPR014188">
    <property type="entry name" value="Acrylyl-CoA_reductase_AcuI"/>
</dbReference>
<dbReference type="GO" id="GO:0043957">
    <property type="term" value="F:acryloyl-CoA reductase (NADPH) activity"/>
    <property type="evidence" value="ECO:0007669"/>
    <property type="project" value="TreeGrafter"/>
</dbReference>
<comment type="caution">
    <text evidence="2">The sequence shown here is derived from an EMBL/GenBank/DDBJ whole genome shotgun (WGS) entry which is preliminary data.</text>
</comment>
<dbReference type="SUPFAM" id="SSF50129">
    <property type="entry name" value="GroES-like"/>
    <property type="match status" value="1"/>
</dbReference>
<dbReference type="InterPro" id="IPR036291">
    <property type="entry name" value="NAD(P)-bd_dom_sf"/>
</dbReference>
<proteinExistence type="predicted"/>
<dbReference type="Pfam" id="PF08240">
    <property type="entry name" value="ADH_N"/>
    <property type="match status" value="1"/>
</dbReference>
<evidence type="ECO:0000313" key="2">
    <source>
        <dbReference type="EMBL" id="GEC96617.1"/>
    </source>
</evidence>
<dbReference type="SUPFAM" id="SSF51735">
    <property type="entry name" value="NAD(P)-binding Rossmann-fold domains"/>
    <property type="match status" value="1"/>
</dbReference>
<feature type="domain" description="Enoyl reductase (ER)" evidence="1">
    <location>
        <begin position="23"/>
        <end position="331"/>
    </location>
</feature>
<name>A0A4Y4D007_ZOORA</name>
<dbReference type="Proteomes" id="UP000318422">
    <property type="component" value="Unassembled WGS sequence"/>
</dbReference>
<evidence type="ECO:0000313" key="3">
    <source>
        <dbReference type="Proteomes" id="UP000318422"/>
    </source>
</evidence>
<dbReference type="Gene3D" id="3.90.180.10">
    <property type="entry name" value="Medium-chain alcohol dehydrogenases, catalytic domain"/>
    <property type="match status" value="1"/>
</dbReference>
<gene>
    <name evidence="2" type="primary">yhfP</name>
    <name evidence="2" type="ORF">ZRA01_26900</name>
</gene>
<dbReference type="InterPro" id="IPR051397">
    <property type="entry name" value="Zn-ADH-like_protein"/>
</dbReference>
<dbReference type="PANTHER" id="PTHR43677">
    <property type="entry name" value="SHORT-CHAIN DEHYDROGENASE/REDUCTASE"/>
    <property type="match status" value="1"/>
</dbReference>
<dbReference type="SMART" id="SM00829">
    <property type="entry name" value="PKS_ER"/>
    <property type="match status" value="1"/>
</dbReference>
<dbReference type="Gene3D" id="3.40.50.720">
    <property type="entry name" value="NAD(P)-binding Rossmann-like Domain"/>
    <property type="match status" value="1"/>
</dbReference>
<dbReference type="InterPro" id="IPR013149">
    <property type="entry name" value="ADH-like_C"/>
</dbReference>
<sequence length="335" mass="35174">MSTSVPPFKAYVIRQDENRKVSAAMEPLSVDGLDAGEVLIKVAYSSVNYKDALAATGAGKIIRRFPCVGGIDLSGTVVDSSDPRFKAGDPVIATSYDIGVAHHGGYAEYARIPAGWVVPLPDGLSLFDAMALGTAGFTAALGIVRMEDNGLRPENGPVIVTGASGGVGGLAIDMLAGLGYHVVALTGKPQEEEYLRSLGAAELRLRDTIDPATTRPLDVGLWAGAVDNVGGDILAWVLSTMKQAGTVASIGNAQSIKLNTTVFPFILRGVSLLGVDSGYMGEPTRSKVWARLASDLKPRHLAAMTRTVPFAELPGVFHDFIEGRVKGRTVIAVKD</sequence>
<dbReference type="PANTHER" id="PTHR43677:SF1">
    <property type="entry name" value="ACRYLYL-COA REDUCTASE ACUI-RELATED"/>
    <property type="match status" value="1"/>
</dbReference>
<dbReference type="InterPro" id="IPR011032">
    <property type="entry name" value="GroES-like_sf"/>
</dbReference>
<organism evidence="2 3">
    <name type="scientific">Zoogloea ramigera</name>
    <dbReference type="NCBI Taxonomy" id="350"/>
    <lineage>
        <taxon>Bacteria</taxon>
        <taxon>Pseudomonadati</taxon>
        <taxon>Pseudomonadota</taxon>
        <taxon>Betaproteobacteria</taxon>
        <taxon>Rhodocyclales</taxon>
        <taxon>Zoogloeaceae</taxon>
        <taxon>Zoogloea</taxon>
    </lineage>
</organism>
<reference evidence="2 3" key="1">
    <citation type="submission" date="2019-06" db="EMBL/GenBank/DDBJ databases">
        <title>Whole genome shotgun sequence of Zoogloea ramigera NBRC 15342.</title>
        <authorList>
            <person name="Hosoyama A."/>
            <person name="Uohara A."/>
            <person name="Ohji S."/>
            <person name="Ichikawa N."/>
        </authorList>
    </citation>
    <scope>NUCLEOTIDE SEQUENCE [LARGE SCALE GENOMIC DNA]</scope>
    <source>
        <strain evidence="2 3">NBRC 15342</strain>
    </source>
</reference>